<dbReference type="KEGG" id="tah:SU86_001535"/>
<dbReference type="InterPro" id="IPR003660">
    <property type="entry name" value="HAMP_dom"/>
</dbReference>
<name>A0A3G1B128_9ARCH</name>
<comment type="subcellular location">
    <subcellularLocation>
        <location evidence="2">Cell membrane</location>
        <topology evidence="2">Multi-pass membrane protein</topology>
    </subcellularLocation>
</comment>
<dbReference type="Gene3D" id="3.30.70.1230">
    <property type="entry name" value="Nucleotide cyclase"/>
    <property type="match status" value="1"/>
</dbReference>
<reference evidence="15 16" key="1">
    <citation type="journal article" date="2016" name="Sci. Rep.">
        <title>A novel ammonia-oxidizing archaeon from wastewater treatment plant: Its enrichment, physiological and genomic characteristics.</title>
        <authorList>
            <person name="Li Y."/>
            <person name="Ding K."/>
            <person name="Wen X."/>
            <person name="Zhang B."/>
            <person name="Shen B."/>
            <person name="Yang Y."/>
        </authorList>
    </citation>
    <scope>NUCLEOTIDE SEQUENCE [LARGE SCALE GENOMIC DNA]</scope>
    <source>
        <strain evidence="15 16">SAT1</strain>
    </source>
</reference>
<dbReference type="EMBL" id="CP011097">
    <property type="protein sequence ID" value="AJZ75284.1"/>
    <property type="molecule type" value="Genomic_DNA"/>
</dbReference>
<dbReference type="OrthoDB" id="2830at2157"/>
<dbReference type="CDD" id="cd07302">
    <property type="entry name" value="CHD"/>
    <property type="match status" value="1"/>
</dbReference>
<dbReference type="Gene3D" id="3.30.450.20">
    <property type="entry name" value="PAS domain"/>
    <property type="match status" value="1"/>
</dbReference>
<dbReference type="GO" id="GO:0009190">
    <property type="term" value="P:cyclic nucleotide biosynthetic process"/>
    <property type="evidence" value="ECO:0007669"/>
    <property type="project" value="InterPro"/>
</dbReference>
<dbReference type="PROSITE" id="PS50125">
    <property type="entry name" value="GUANYLATE_CYCLASE_2"/>
    <property type="match status" value="1"/>
</dbReference>
<dbReference type="PROSITE" id="PS50885">
    <property type="entry name" value="HAMP"/>
    <property type="match status" value="1"/>
</dbReference>
<dbReference type="CDD" id="cd06225">
    <property type="entry name" value="HAMP"/>
    <property type="match status" value="1"/>
</dbReference>
<feature type="domain" description="HAMP" evidence="14">
    <location>
        <begin position="325"/>
        <end position="377"/>
    </location>
</feature>
<evidence type="ECO:0000313" key="16">
    <source>
        <dbReference type="Proteomes" id="UP000266745"/>
    </source>
</evidence>
<dbReference type="Pfam" id="PF00672">
    <property type="entry name" value="HAMP"/>
    <property type="match status" value="1"/>
</dbReference>
<dbReference type="AlphaFoldDB" id="A0A3G1B128"/>
<dbReference type="InterPro" id="IPR001054">
    <property type="entry name" value="A/G_cyclase"/>
</dbReference>
<keyword evidence="11 12" id="KW-0472">Membrane</keyword>
<dbReference type="GO" id="GO:0005524">
    <property type="term" value="F:ATP binding"/>
    <property type="evidence" value="ECO:0007669"/>
    <property type="project" value="UniProtKB-KW"/>
</dbReference>
<dbReference type="PANTHER" id="PTHR45528">
    <property type="entry name" value="SENSOR HISTIDINE KINASE CPXA"/>
    <property type="match status" value="1"/>
</dbReference>
<evidence type="ECO:0000256" key="5">
    <source>
        <dbReference type="ARBA" id="ARBA00022553"/>
    </source>
</evidence>
<keyword evidence="8" id="KW-0418">Kinase</keyword>
<keyword evidence="12" id="KW-0812">Transmembrane</keyword>
<evidence type="ECO:0000256" key="8">
    <source>
        <dbReference type="ARBA" id="ARBA00022777"/>
    </source>
</evidence>
<feature type="transmembrane region" description="Helical" evidence="12">
    <location>
        <begin position="305"/>
        <end position="323"/>
    </location>
</feature>
<dbReference type="InterPro" id="IPR029787">
    <property type="entry name" value="Nucleotide_cyclase"/>
</dbReference>
<organism evidence="15 16">
    <name type="scientific">Candidatus Nitrosotenuis cloacae</name>
    <dbReference type="NCBI Taxonomy" id="1603555"/>
    <lineage>
        <taxon>Archaea</taxon>
        <taxon>Nitrososphaerota</taxon>
        <taxon>Candidatus Nitrosotenuis</taxon>
    </lineage>
</organism>
<evidence type="ECO:0000256" key="2">
    <source>
        <dbReference type="ARBA" id="ARBA00004651"/>
    </source>
</evidence>
<dbReference type="Gene3D" id="1.10.8.500">
    <property type="entry name" value="HAMP domain in histidine kinase"/>
    <property type="match status" value="1"/>
</dbReference>
<dbReference type="GO" id="GO:0000160">
    <property type="term" value="P:phosphorelay signal transduction system"/>
    <property type="evidence" value="ECO:0007669"/>
    <property type="project" value="UniProtKB-KW"/>
</dbReference>
<dbReference type="SUPFAM" id="SSF158472">
    <property type="entry name" value="HAMP domain-like"/>
    <property type="match status" value="1"/>
</dbReference>
<keyword evidence="4" id="KW-1003">Cell membrane</keyword>
<dbReference type="SMART" id="SM00304">
    <property type="entry name" value="HAMP"/>
    <property type="match status" value="1"/>
</dbReference>
<dbReference type="Pfam" id="PF00211">
    <property type="entry name" value="Guanylate_cyc"/>
    <property type="match status" value="1"/>
</dbReference>
<evidence type="ECO:0000259" key="14">
    <source>
        <dbReference type="PROSITE" id="PS50885"/>
    </source>
</evidence>
<evidence type="ECO:0000256" key="3">
    <source>
        <dbReference type="ARBA" id="ARBA00012438"/>
    </source>
</evidence>
<proteinExistence type="predicted"/>
<accession>A0A3G1B128</accession>
<evidence type="ECO:0000256" key="1">
    <source>
        <dbReference type="ARBA" id="ARBA00000085"/>
    </source>
</evidence>
<evidence type="ECO:0000313" key="15">
    <source>
        <dbReference type="EMBL" id="AJZ75284.1"/>
    </source>
</evidence>
<evidence type="ECO:0000256" key="10">
    <source>
        <dbReference type="ARBA" id="ARBA00023012"/>
    </source>
</evidence>
<dbReference type="STRING" id="1603555.SU86_001535"/>
<evidence type="ECO:0000256" key="9">
    <source>
        <dbReference type="ARBA" id="ARBA00022840"/>
    </source>
</evidence>
<dbReference type="Proteomes" id="UP000266745">
    <property type="component" value="Chromosome"/>
</dbReference>
<keyword evidence="12" id="KW-1133">Transmembrane helix</keyword>
<keyword evidence="10" id="KW-0902">Two-component regulatory system</keyword>
<feature type="transmembrane region" description="Helical" evidence="12">
    <location>
        <begin position="12"/>
        <end position="36"/>
    </location>
</feature>
<keyword evidence="6" id="KW-0808">Transferase</keyword>
<evidence type="ECO:0000256" key="7">
    <source>
        <dbReference type="ARBA" id="ARBA00022741"/>
    </source>
</evidence>
<keyword evidence="16" id="KW-1185">Reference proteome</keyword>
<dbReference type="SUPFAM" id="SSF55073">
    <property type="entry name" value="Nucleotide cyclase"/>
    <property type="match status" value="1"/>
</dbReference>
<dbReference type="SMART" id="SM00044">
    <property type="entry name" value="CYCc"/>
    <property type="match status" value="1"/>
</dbReference>
<evidence type="ECO:0000259" key="13">
    <source>
        <dbReference type="PROSITE" id="PS50125"/>
    </source>
</evidence>
<keyword evidence="7" id="KW-0547">Nucleotide-binding</keyword>
<dbReference type="GO" id="GO:0005886">
    <property type="term" value="C:plasma membrane"/>
    <property type="evidence" value="ECO:0007669"/>
    <property type="project" value="UniProtKB-SubCell"/>
</dbReference>
<dbReference type="EC" id="2.7.13.3" evidence="3"/>
<dbReference type="GeneID" id="24875062"/>
<dbReference type="GO" id="GO:0004673">
    <property type="term" value="F:protein histidine kinase activity"/>
    <property type="evidence" value="ECO:0007669"/>
    <property type="project" value="UniProtKB-EC"/>
</dbReference>
<evidence type="ECO:0000256" key="4">
    <source>
        <dbReference type="ARBA" id="ARBA00022475"/>
    </source>
</evidence>
<keyword evidence="5" id="KW-0597">Phosphoprotein</keyword>
<protein>
    <recommendedName>
        <fullName evidence="3">histidine kinase</fullName>
        <ecNumber evidence="3">2.7.13.3</ecNumber>
    </recommendedName>
</protein>
<evidence type="ECO:0000256" key="11">
    <source>
        <dbReference type="ARBA" id="ARBA00023136"/>
    </source>
</evidence>
<gene>
    <name evidence="15" type="ORF">SU86_001535</name>
</gene>
<dbReference type="PANTHER" id="PTHR45528:SF1">
    <property type="entry name" value="SENSOR HISTIDINE KINASE CPXA"/>
    <property type="match status" value="1"/>
</dbReference>
<dbReference type="InterPro" id="IPR050398">
    <property type="entry name" value="HssS/ArlS-like"/>
</dbReference>
<sequence>MRAPIPVTLDKKLVSLVMTVSLIGIGITIFFSFHYANIILEERVINQLKGESAIRGASVDNILSSKIEQIQVITTNPMIKNLMIGLNAISDDEKLAESIADHRFGFLVEVQAFEASIGGLNDLENVEIIGINGKRHFALVNTKTKESYLDDPTFIKGTKETFSQIMLGKDNKRKTVTVSPIYEKSKESAILGVAIITANTKLVDQILLDRQGLGKTGEAYLVNENGILVSESRFIPNAAFNQKIDNIPVETCFTTGQNHYGSYNDYRHRDVEGASSCIKNLGLVLLVEIDNEEIFEPVADLRDKIIVLGAIITIIVGAAAFFLSKLLSKPLIKLKNAANQIANGDFNVRTNIKTKDEIGQLAHSFDQMAEKIQDSLLKIKEREDVIKQQKDILLQFSQYSSNYCVCFVDIVGSTKLTAKLSDMETSKFYSIFLNSTATAITQNHGVVVKNIGDALLYYFPKTDSDESEPFSEMMHCCMKLIEARQTINHALLAEKLPEVSYRISAMFGPVRVAIVATSAIDDIFGSTVNTCSKINSLARPNTLVIGESLYQKVRTIKGYEFEKISDYTIDADNKFAVYLVSQKSD</sequence>
<evidence type="ECO:0000256" key="6">
    <source>
        <dbReference type="ARBA" id="ARBA00022679"/>
    </source>
</evidence>
<dbReference type="RefSeq" id="WP_048187761.1">
    <property type="nucleotide sequence ID" value="NZ_CP011097.1"/>
</dbReference>
<evidence type="ECO:0000256" key="12">
    <source>
        <dbReference type="SAM" id="Phobius"/>
    </source>
</evidence>
<keyword evidence="9" id="KW-0067">ATP-binding</keyword>
<comment type="catalytic activity">
    <reaction evidence="1">
        <text>ATP + protein L-histidine = ADP + protein N-phospho-L-histidine.</text>
        <dbReference type="EC" id="2.7.13.3"/>
    </reaction>
</comment>
<feature type="domain" description="Guanylate cyclase" evidence="13">
    <location>
        <begin position="404"/>
        <end position="535"/>
    </location>
</feature>